<evidence type="ECO:0000313" key="1">
    <source>
        <dbReference type="EMBL" id="RWU05582.1"/>
    </source>
</evidence>
<keyword evidence="1" id="KW-0645">Protease</keyword>
<dbReference type="Proteomes" id="UP000284120">
    <property type="component" value="Unassembled WGS sequence"/>
</dbReference>
<keyword evidence="2" id="KW-1185">Reference proteome</keyword>
<organism evidence="1 2">
    <name type="scientific">Pedobacter chitinilyticus</name>
    <dbReference type="NCBI Taxonomy" id="2233776"/>
    <lineage>
        <taxon>Bacteria</taxon>
        <taxon>Pseudomonadati</taxon>
        <taxon>Bacteroidota</taxon>
        <taxon>Sphingobacteriia</taxon>
        <taxon>Sphingobacteriales</taxon>
        <taxon>Sphingobacteriaceae</taxon>
        <taxon>Pedobacter</taxon>
    </lineage>
</organism>
<keyword evidence="1" id="KW-0121">Carboxypeptidase</keyword>
<dbReference type="EMBL" id="SAYW01000005">
    <property type="protein sequence ID" value="RWU05582.1"/>
    <property type="molecule type" value="Genomic_DNA"/>
</dbReference>
<accession>A0A3S3R541</accession>
<protein>
    <submittedName>
        <fullName evidence="1">Carboxypeptidase regulatory-like domain-containing protein</fullName>
    </submittedName>
</protein>
<proteinExistence type="predicted"/>
<name>A0A3S3R541_9SPHI</name>
<comment type="caution">
    <text evidence="1">The sequence shown here is derived from an EMBL/GenBank/DDBJ whole genome shotgun (WGS) entry which is preliminary data.</text>
</comment>
<dbReference type="OrthoDB" id="956632at2"/>
<dbReference type="GO" id="GO:0004180">
    <property type="term" value="F:carboxypeptidase activity"/>
    <property type="evidence" value="ECO:0007669"/>
    <property type="project" value="UniProtKB-KW"/>
</dbReference>
<dbReference type="AlphaFoldDB" id="A0A3S3R541"/>
<reference evidence="1 2" key="1">
    <citation type="submission" date="2018-06" db="EMBL/GenBank/DDBJ databases">
        <title>Pedobacter endophyticus sp. nov., an endophytic bacterium isolated from a leaf of Triticum aestivum.</title>
        <authorList>
            <person name="Zhang L."/>
        </authorList>
    </citation>
    <scope>NUCLEOTIDE SEQUENCE [LARGE SCALE GENOMIC DNA]</scope>
    <source>
        <strain evidence="1 2">CM134L-2</strain>
    </source>
</reference>
<keyword evidence="1" id="KW-0378">Hydrolase</keyword>
<evidence type="ECO:0000313" key="2">
    <source>
        <dbReference type="Proteomes" id="UP000284120"/>
    </source>
</evidence>
<sequence>MSIKQGVYGNVYWLQGNMMPSPDAPRANNGSPIERQINIYKITTFKDVEGQAPLFTKISTQLVKTVKSNSNWLYQCELPPGKYSIFTVEERNSYFANNFNGDGEINTVEIVAGQKVKLDISINYKAAY</sequence>
<gene>
    <name evidence="1" type="ORF">DPV69_15675</name>
</gene>
<dbReference type="RefSeq" id="WP_113648346.1">
    <property type="nucleotide sequence ID" value="NZ_QMHN01000005.1"/>
</dbReference>